<dbReference type="SUPFAM" id="SSF51395">
    <property type="entry name" value="FMN-linked oxidoreductases"/>
    <property type="match status" value="1"/>
</dbReference>
<dbReference type="EMBL" id="CABFNO020001560">
    <property type="protein sequence ID" value="CAH0002588.1"/>
    <property type="molecule type" value="Genomic_DNA"/>
</dbReference>
<evidence type="ECO:0000256" key="5">
    <source>
        <dbReference type="ARBA" id="ARBA00023002"/>
    </source>
</evidence>
<dbReference type="PANTHER" id="PTHR43303:SF4">
    <property type="entry name" value="NADPH DEHYDROGENASE C23G7.10C-RELATED"/>
    <property type="match status" value="1"/>
</dbReference>
<dbReference type="Pfam" id="PF00724">
    <property type="entry name" value="Oxidored_FMN"/>
    <property type="match status" value="1"/>
</dbReference>
<keyword evidence="8" id="KW-1185">Reference proteome</keyword>
<dbReference type="GO" id="GO:0050661">
    <property type="term" value="F:NADP binding"/>
    <property type="evidence" value="ECO:0007669"/>
    <property type="project" value="InterPro"/>
</dbReference>
<reference evidence="8" key="1">
    <citation type="submission" date="2019-06" db="EMBL/GenBank/DDBJ databases">
        <authorList>
            <person name="Broberg M."/>
        </authorList>
    </citation>
    <scope>NUCLEOTIDE SEQUENCE [LARGE SCALE GENOMIC DNA]</scope>
</reference>
<dbReference type="InterPro" id="IPR001155">
    <property type="entry name" value="OxRdtase_FMN_N"/>
</dbReference>
<keyword evidence="4" id="KW-0521">NADP</keyword>
<dbReference type="CDD" id="cd02932">
    <property type="entry name" value="OYE_YqiM_FMN"/>
    <property type="match status" value="1"/>
</dbReference>
<dbReference type="InterPro" id="IPR044152">
    <property type="entry name" value="YqjM-like"/>
</dbReference>
<proteinExistence type="predicted"/>
<evidence type="ECO:0000256" key="1">
    <source>
        <dbReference type="ARBA" id="ARBA00001917"/>
    </source>
</evidence>
<organism evidence="7 8">
    <name type="scientific">Clonostachys byssicola</name>
    <dbReference type="NCBI Taxonomy" id="160290"/>
    <lineage>
        <taxon>Eukaryota</taxon>
        <taxon>Fungi</taxon>
        <taxon>Dikarya</taxon>
        <taxon>Ascomycota</taxon>
        <taxon>Pezizomycotina</taxon>
        <taxon>Sordariomycetes</taxon>
        <taxon>Hypocreomycetidae</taxon>
        <taxon>Hypocreales</taxon>
        <taxon>Bionectriaceae</taxon>
        <taxon>Clonostachys</taxon>
    </lineage>
</organism>
<keyword evidence="3" id="KW-0288">FMN</keyword>
<evidence type="ECO:0000256" key="4">
    <source>
        <dbReference type="ARBA" id="ARBA00022857"/>
    </source>
</evidence>
<dbReference type="GO" id="GO:0010181">
    <property type="term" value="F:FMN binding"/>
    <property type="evidence" value="ECO:0007669"/>
    <property type="project" value="InterPro"/>
</dbReference>
<gene>
    <name evidence="7" type="ORF">CBYS24578_00002141</name>
</gene>
<dbReference type="OrthoDB" id="72788at2759"/>
<evidence type="ECO:0000259" key="6">
    <source>
        <dbReference type="Pfam" id="PF00724"/>
    </source>
</evidence>
<evidence type="ECO:0000256" key="2">
    <source>
        <dbReference type="ARBA" id="ARBA00022630"/>
    </source>
</evidence>
<evidence type="ECO:0000313" key="7">
    <source>
        <dbReference type="EMBL" id="CAH0002588.1"/>
    </source>
</evidence>
<evidence type="ECO:0000313" key="8">
    <source>
        <dbReference type="Proteomes" id="UP000754883"/>
    </source>
</evidence>
<sequence>MASISEDNYTSFRSVAVDDLPFFTPRQRVPVGTAILKEGQTKEDVTPAFRPITIRGKTFQNRIWVAPMCMYSCEDGMFSDFHVMHYGQWAMRGSALITIEATAVTSRGRNTPQDAGLYSDSQVAPLKRVVDLIHSQSQKAAIQLQHAGRKCSVCPPWLGLKLVPEEFGGYSKDVQGPTAEPWNENYATPIQMTEEEILETIEAYGQAARRAIEAGIDVITIHGAHGYLVHSFASPATNKRTDRWGGSFENRTRFGIEVIRAVRRNIPKDTPVFWKISAVDWLPAGEGWELEDTLRYVPILAAEGVDLFDVSSGGTDRRQKVQLGQQYQVPFAKAVRDLNIPNVFVGAVGWIRDGVTVHDILSNGKADVVHVAREFLRDPNFVQKVALSTGTEVAWVDQYHRAPMNGKYVESTTTIMTDLKASNDVTRTHENQLNNKIIE</sequence>
<keyword evidence="2" id="KW-0285">Flavoprotein</keyword>
<name>A0A9N9UXC7_9HYPO</name>
<feature type="domain" description="NADH:flavin oxidoreductase/NADH oxidase N-terminal" evidence="6">
    <location>
        <begin position="49"/>
        <end position="386"/>
    </location>
</feature>
<dbReference type="Gene3D" id="3.20.20.70">
    <property type="entry name" value="Aldolase class I"/>
    <property type="match status" value="1"/>
</dbReference>
<dbReference type="AlphaFoldDB" id="A0A9N9UXC7"/>
<comment type="cofactor">
    <cofactor evidence="1">
        <name>FMN</name>
        <dbReference type="ChEBI" id="CHEBI:58210"/>
    </cofactor>
</comment>
<accession>A0A9N9UXC7</accession>
<keyword evidence="5" id="KW-0560">Oxidoreductase</keyword>
<comment type="caution">
    <text evidence="7">The sequence shown here is derived from an EMBL/GenBank/DDBJ whole genome shotgun (WGS) entry which is preliminary data.</text>
</comment>
<evidence type="ECO:0000256" key="3">
    <source>
        <dbReference type="ARBA" id="ARBA00022643"/>
    </source>
</evidence>
<dbReference type="PANTHER" id="PTHR43303">
    <property type="entry name" value="NADPH DEHYDROGENASE C23G7.10C-RELATED"/>
    <property type="match status" value="1"/>
</dbReference>
<dbReference type="Proteomes" id="UP000754883">
    <property type="component" value="Unassembled WGS sequence"/>
</dbReference>
<reference evidence="7 8" key="2">
    <citation type="submission" date="2021-10" db="EMBL/GenBank/DDBJ databases">
        <authorList>
            <person name="Piombo E."/>
        </authorList>
    </citation>
    <scope>NUCLEOTIDE SEQUENCE [LARGE SCALE GENOMIC DNA]</scope>
</reference>
<dbReference type="InterPro" id="IPR013785">
    <property type="entry name" value="Aldolase_TIM"/>
</dbReference>
<protein>
    <recommendedName>
        <fullName evidence="6">NADH:flavin oxidoreductase/NADH oxidase N-terminal domain-containing protein</fullName>
    </recommendedName>
</protein>
<dbReference type="GO" id="GO:0003959">
    <property type="term" value="F:NADPH dehydrogenase activity"/>
    <property type="evidence" value="ECO:0007669"/>
    <property type="project" value="InterPro"/>
</dbReference>